<organism evidence="2 3">
    <name type="scientific">Conyzicola nivalis</name>
    <dbReference type="NCBI Taxonomy" id="1477021"/>
    <lineage>
        <taxon>Bacteria</taxon>
        <taxon>Bacillati</taxon>
        <taxon>Actinomycetota</taxon>
        <taxon>Actinomycetes</taxon>
        <taxon>Micrococcales</taxon>
        <taxon>Microbacteriaceae</taxon>
        <taxon>Conyzicola</taxon>
    </lineage>
</organism>
<dbReference type="SMART" id="SM00829">
    <property type="entry name" value="PKS_ER"/>
    <property type="match status" value="1"/>
</dbReference>
<feature type="domain" description="Enoyl reductase (ER)" evidence="1">
    <location>
        <begin position="10"/>
        <end position="320"/>
    </location>
</feature>
<dbReference type="Pfam" id="PF08240">
    <property type="entry name" value="ADH_N"/>
    <property type="match status" value="1"/>
</dbReference>
<keyword evidence="3" id="KW-1185">Reference proteome</keyword>
<dbReference type="Proteomes" id="UP001549257">
    <property type="component" value="Unassembled WGS sequence"/>
</dbReference>
<accession>A0ABV2QLP6</accession>
<dbReference type="EMBL" id="JBEPSJ010000001">
    <property type="protein sequence ID" value="MET4581974.1"/>
    <property type="molecule type" value="Genomic_DNA"/>
</dbReference>
<evidence type="ECO:0000259" key="1">
    <source>
        <dbReference type="SMART" id="SM00829"/>
    </source>
</evidence>
<gene>
    <name evidence="2" type="ORF">ABIE21_001464</name>
</gene>
<dbReference type="Pfam" id="PF13602">
    <property type="entry name" value="ADH_zinc_N_2"/>
    <property type="match status" value="1"/>
</dbReference>
<comment type="caution">
    <text evidence="2">The sequence shown here is derived from an EMBL/GenBank/DDBJ whole genome shotgun (WGS) entry which is preliminary data.</text>
</comment>
<dbReference type="InterPro" id="IPR036291">
    <property type="entry name" value="NAD(P)-bd_dom_sf"/>
</dbReference>
<dbReference type="PANTHER" id="PTHR44013">
    <property type="entry name" value="ZINC-TYPE ALCOHOL DEHYDROGENASE-LIKE PROTEIN C16A3.02C"/>
    <property type="match status" value="1"/>
</dbReference>
<dbReference type="PANTHER" id="PTHR44013:SF1">
    <property type="entry name" value="ZINC-TYPE ALCOHOL DEHYDROGENASE-LIKE PROTEIN C16A3.02C"/>
    <property type="match status" value="1"/>
</dbReference>
<dbReference type="SUPFAM" id="SSF50129">
    <property type="entry name" value="GroES-like"/>
    <property type="match status" value="1"/>
</dbReference>
<proteinExistence type="predicted"/>
<dbReference type="RefSeq" id="WP_354024130.1">
    <property type="nucleotide sequence ID" value="NZ_JBEPSJ010000001.1"/>
</dbReference>
<dbReference type="PROSITE" id="PS01162">
    <property type="entry name" value="QOR_ZETA_CRYSTAL"/>
    <property type="match status" value="1"/>
</dbReference>
<dbReference type="InterPro" id="IPR011032">
    <property type="entry name" value="GroES-like_sf"/>
</dbReference>
<evidence type="ECO:0000313" key="3">
    <source>
        <dbReference type="Proteomes" id="UP001549257"/>
    </source>
</evidence>
<dbReference type="InterPro" id="IPR013154">
    <property type="entry name" value="ADH-like_N"/>
</dbReference>
<dbReference type="SUPFAM" id="SSF51735">
    <property type="entry name" value="NAD(P)-binding Rossmann-fold domains"/>
    <property type="match status" value="1"/>
</dbReference>
<dbReference type="InterPro" id="IPR020843">
    <property type="entry name" value="ER"/>
</dbReference>
<dbReference type="CDD" id="cd08267">
    <property type="entry name" value="MDR1"/>
    <property type="match status" value="1"/>
</dbReference>
<evidence type="ECO:0000313" key="2">
    <source>
        <dbReference type="EMBL" id="MET4581974.1"/>
    </source>
</evidence>
<dbReference type="Gene3D" id="3.40.50.720">
    <property type="entry name" value="NAD(P)-binding Rossmann-like Domain"/>
    <property type="match status" value="1"/>
</dbReference>
<protein>
    <submittedName>
        <fullName evidence="2">NADPH:quinone reductase-like Zn-dependent oxidoreductase</fullName>
    </submittedName>
</protein>
<dbReference type="InterPro" id="IPR052733">
    <property type="entry name" value="Chloroplast_QOR"/>
</dbReference>
<sequence>MKAIVQDEYGDSAVLHLDEVPVPTLKDDEVLIEVRATSLHIGDWHLMAGLPLLVRPAIGLKRPRQRIRGMDVAGIVHSVGPAVTAFAVGDEVFGVVEAGLAQYAVASVDKIVHKPAGLTFEQASAIPTSAATALHAVRDVGRIQPGQEVLVIGAAGGVGIYATQLAKALDGRVTGVCSTAKLDLVRSLGAEAVVDYTESDVTILGKRYDLIIDTAGNRPVASLRRILTSTGTLVIVGGEGGGRLAGTLSRQLVAPLRGVGSKQSFRGLVSVTRAADLVTLAELVEAGQLAPVIDEVYPLARAGAAMQRLETSAAVGKLVVVG</sequence>
<reference evidence="2 3" key="1">
    <citation type="submission" date="2024-06" db="EMBL/GenBank/DDBJ databases">
        <title>Sorghum-associated microbial communities from plants grown in Nebraska, USA.</title>
        <authorList>
            <person name="Schachtman D."/>
        </authorList>
    </citation>
    <scope>NUCLEOTIDE SEQUENCE [LARGE SCALE GENOMIC DNA]</scope>
    <source>
        <strain evidence="2 3">2857</strain>
    </source>
</reference>
<dbReference type="Gene3D" id="3.90.180.10">
    <property type="entry name" value="Medium-chain alcohol dehydrogenases, catalytic domain"/>
    <property type="match status" value="1"/>
</dbReference>
<name>A0ABV2QLP6_9MICO</name>
<dbReference type="InterPro" id="IPR002364">
    <property type="entry name" value="Quin_OxRdtase/zeta-crystal_CS"/>
</dbReference>